<accession>A0AAD5MQY5</accession>
<dbReference type="GO" id="GO:0046982">
    <property type="term" value="F:protein heterodimerization activity"/>
    <property type="evidence" value="ECO:0007669"/>
    <property type="project" value="InterPro"/>
</dbReference>
<dbReference type="AlphaFoldDB" id="A0AAD5MQY5"/>
<dbReference type="Proteomes" id="UP001196413">
    <property type="component" value="Unassembled WGS sequence"/>
</dbReference>
<dbReference type="InterPro" id="IPR000164">
    <property type="entry name" value="Histone_H3/CENP-A"/>
</dbReference>
<feature type="domain" description="Core Histone H2A/H2B/H3" evidence="2">
    <location>
        <begin position="59"/>
        <end position="100"/>
    </location>
</feature>
<dbReference type="GO" id="GO:0030527">
    <property type="term" value="F:structural constituent of chromatin"/>
    <property type="evidence" value="ECO:0007669"/>
    <property type="project" value="InterPro"/>
</dbReference>
<comment type="caution">
    <text evidence="3">The sequence shown here is derived from an EMBL/GenBank/DDBJ whole genome shotgun (WGS) entry which is preliminary data.</text>
</comment>
<proteinExistence type="inferred from homology"/>
<protein>
    <recommendedName>
        <fullName evidence="2">Core Histone H2A/H2B/H3 domain-containing protein</fullName>
    </recommendedName>
</protein>
<dbReference type="Gene3D" id="1.10.20.10">
    <property type="entry name" value="Histone, subunit A"/>
    <property type="match status" value="1"/>
</dbReference>
<organism evidence="3 4">
    <name type="scientific">Parelaphostrongylus tenuis</name>
    <name type="common">Meningeal worm</name>
    <dbReference type="NCBI Taxonomy" id="148309"/>
    <lineage>
        <taxon>Eukaryota</taxon>
        <taxon>Metazoa</taxon>
        <taxon>Ecdysozoa</taxon>
        <taxon>Nematoda</taxon>
        <taxon>Chromadorea</taxon>
        <taxon>Rhabditida</taxon>
        <taxon>Rhabditina</taxon>
        <taxon>Rhabditomorpha</taxon>
        <taxon>Strongyloidea</taxon>
        <taxon>Metastrongylidae</taxon>
        <taxon>Parelaphostrongylus</taxon>
    </lineage>
</organism>
<evidence type="ECO:0000313" key="4">
    <source>
        <dbReference type="Proteomes" id="UP001196413"/>
    </source>
</evidence>
<evidence type="ECO:0000259" key="2">
    <source>
        <dbReference type="Pfam" id="PF00125"/>
    </source>
</evidence>
<dbReference type="GO" id="GO:0003677">
    <property type="term" value="F:DNA binding"/>
    <property type="evidence" value="ECO:0007669"/>
    <property type="project" value="InterPro"/>
</dbReference>
<sequence>MKLSMNVEVGYEKKIRHHRRNSTNGFETGATCCSWSESASRDSPYSAHDSVDYSTPTVPKRWQANALLALQEATEIYQTCLFGDTDLAAIHACRLTMMPK</sequence>
<dbReference type="InterPro" id="IPR009072">
    <property type="entry name" value="Histone-fold"/>
</dbReference>
<evidence type="ECO:0000313" key="3">
    <source>
        <dbReference type="EMBL" id="KAJ1362987.1"/>
    </source>
</evidence>
<dbReference type="InterPro" id="IPR007125">
    <property type="entry name" value="H2A/H2B/H3"/>
</dbReference>
<dbReference type="EMBL" id="JAHQIW010004576">
    <property type="protein sequence ID" value="KAJ1362987.1"/>
    <property type="molecule type" value="Genomic_DNA"/>
</dbReference>
<reference evidence="3" key="1">
    <citation type="submission" date="2021-06" db="EMBL/GenBank/DDBJ databases">
        <title>Parelaphostrongylus tenuis whole genome reference sequence.</title>
        <authorList>
            <person name="Garwood T.J."/>
            <person name="Larsen P.A."/>
            <person name="Fountain-Jones N.M."/>
            <person name="Garbe J.R."/>
            <person name="Macchietto M.G."/>
            <person name="Kania S.A."/>
            <person name="Gerhold R.W."/>
            <person name="Richards J.E."/>
            <person name="Wolf T.M."/>
        </authorList>
    </citation>
    <scope>NUCLEOTIDE SEQUENCE</scope>
    <source>
        <strain evidence="3">MNPRO001-30</strain>
        <tissue evidence="3">Meninges</tissue>
    </source>
</reference>
<comment type="similarity">
    <text evidence="1">Belongs to the histone H3 family.</text>
</comment>
<evidence type="ECO:0000256" key="1">
    <source>
        <dbReference type="ARBA" id="ARBA00010343"/>
    </source>
</evidence>
<name>A0AAD5MQY5_PARTN</name>
<dbReference type="SMART" id="SM00428">
    <property type="entry name" value="H3"/>
    <property type="match status" value="1"/>
</dbReference>
<dbReference type="GO" id="GO:0000786">
    <property type="term" value="C:nucleosome"/>
    <property type="evidence" value="ECO:0007669"/>
    <property type="project" value="InterPro"/>
</dbReference>
<dbReference type="SUPFAM" id="SSF47113">
    <property type="entry name" value="Histone-fold"/>
    <property type="match status" value="1"/>
</dbReference>
<feature type="non-terminal residue" evidence="3">
    <location>
        <position position="1"/>
    </location>
</feature>
<gene>
    <name evidence="3" type="ORF">KIN20_022729</name>
</gene>
<dbReference type="Pfam" id="PF00125">
    <property type="entry name" value="Histone"/>
    <property type="match status" value="1"/>
</dbReference>
<keyword evidence="4" id="KW-1185">Reference proteome</keyword>